<dbReference type="EMBL" id="CM042036">
    <property type="protein sequence ID" value="KAI3745332.1"/>
    <property type="molecule type" value="Genomic_DNA"/>
</dbReference>
<organism evidence="1 2">
    <name type="scientific">Smallanthus sonchifolius</name>
    <dbReference type="NCBI Taxonomy" id="185202"/>
    <lineage>
        <taxon>Eukaryota</taxon>
        <taxon>Viridiplantae</taxon>
        <taxon>Streptophyta</taxon>
        <taxon>Embryophyta</taxon>
        <taxon>Tracheophyta</taxon>
        <taxon>Spermatophyta</taxon>
        <taxon>Magnoliopsida</taxon>
        <taxon>eudicotyledons</taxon>
        <taxon>Gunneridae</taxon>
        <taxon>Pentapetalae</taxon>
        <taxon>asterids</taxon>
        <taxon>campanulids</taxon>
        <taxon>Asterales</taxon>
        <taxon>Asteraceae</taxon>
        <taxon>Asteroideae</taxon>
        <taxon>Heliantheae alliance</taxon>
        <taxon>Millerieae</taxon>
        <taxon>Smallanthus</taxon>
    </lineage>
</organism>
<evidence type="ECO:0000313" key="2">
    <source>
        <dbReference type="Proteomes" id="UP001056120"/>
    </source>
</evidence>
<reference evidence="1 2" key="2">
    <citation type="journal article" date="2022" name="Mol. Ecol. Resour.">
        <title>The genomes of chicory, endive, great burdock and yacon provide insights into Asteraceae paleo-polyploidization history and plant inulin production.</title>
        <authorList>
            <person name="Fan W."/>
            <person name="Wang S."/>
            <person name="Wang H."/>
            <person name="Wang A."/>
            <person name="Jiang F."/>
            <person name="Liu H."/>
            <person name="Zhao H."/>
            <person name="Xu D."/>
            <person name="Zhang Y."/>
        </authorList>
    </citation>
    <scope>NUCLEOTIDE SEQUENCE [LARGE SCALE GENOMIC DNA]</scope>
    <source>
        <strain evidence="2">cv. Yunnan</strain>
        <tissue evidence="1">Leaves</tissue>
    </source>
</reference>
<reference evidence="2" key="1">
    <citation type="journal article" date="2022" name="Mol. Ecol. Resour.">
        <title>The genomes of chicory, endive, great burdock and yacon provide insights into Asteraceae palaeo-polyploidization history and plant inulin production.</title>
        <authorList>
            <person name="Fan W."/>
            <person name="Wang S."/>
            <person name="Wang H."/>
            <person name="Wang A."/>
            <person name="Jiang F."/>
            <person name="Liu H."/>
            <person name="Zhao H."/>
            <person name="Xu D."/>
            <person name="Zhang Y."/>
        </authorList>
    </citation>
    <scope>NUCLEOTIDE SEQUENCE [LARGE SCALE GENOMIC DNA]</scope>
    <source>
        <strain evidence="2">cv. Yunnan</strain>
    </source>
</reference>
<dbReference type="Proteomes" id="UP001056120">
    <property type="component" value="Linkage Group LG19"/>
</dbReference>
<accession>A0ACB9DGB4</accession>
<name>A0ACB9DGB4_9ASTR</name>
<gene>
    <name evidence="1" type="ORF">L1987_58443</name>
</gene>
<comment type="caution">
    <text evidence="1">The sequence shown here is derived from an EMBL/GenBank/DDBJ whole genome shotgun (WGS) entry which is preliminary data.</text>
</comment>
<sequence length="356" mass="39804">MNTQIGSEDDAMLSGQAQILQYTYGALDGMAIRCCVELHIADIINNHGRPTTLSEISIAIDSPSINVDGLRRLMKFLVHRKVFDEMAQSEEEENEPLYSLNHCSKWLLCDTDVTLAPLVMMRTNPVTLLPLHVLSRSINEGGTAFKAAHREELFDFCLLNSEFNRVFNEGMACIARITTYAIISDYKDGFLGSKGTLVDVGGGIGIAISEIVKAYPHLKGINFDLSHVISTAPTYDGITHVVGDMFESIPPAETIFIKCVLHDWSDDDCIKILQNCRKAISKETGKLMIVEIVQQPIAHDIFDDVRLSYDLVMFSHFSAGRERTEREWKKLLDEGGFSRYNIIKIPALQSIIEAFP</sequence>
<keyword evidence="2" id="KW-1185">Reference proteome</keyword>
<proteinExistence type="predicted"/>
<evidence type="ECO:0000313" key="1">
    <source>
        <dbReference type="EMBL" id="KAI3745332.1"/>
    </source>
</evidence>
<protein>
    <submittedName>
        <fullName evidence="1">Uncharacterized protein</fullName>
    </submittedName>
</protein>